<dbReference type="InterPro" id="IPR024961">
    <property type="entry name" value="T2SS_GspC_N"/>
</dbReference>
<comment type="subcellular location">
    <subcellularLocation>
        <location evidence="1">Cell inner membrane</location>
    </subcellularLocation>
</comment>
<comment type="caution">
    <text evidence="11">The sequence shown here is derived from an EMBL/GenBank/DDBJ whole genome shotgun (WGS) entry which is preliminary data.</text>
</comment>
<evidence type="ECO:0000313" key="12">
    <source>
        <dbReference type="Proteomes" id="UP000249135"/>
    </source>
</evidence>
<proteinExistence type="predicted"/>
<protein>
    <submittedName>
        <fullName evidence="11">General secretion pathway protein C</fullName>
    </submittedName>
</protein>
<evidence type="ECO:0000259" key="10">
    <source>
        <dbReference type="Pfam" id="PF11356"/>
    </source>
</evidence>
<keyword evidence="8 9" id="KW-0472">Membrane</keyword>
<sequence length="165" mass="16869">MTLPYAPARWPSVTATVVLWAAAAASIVFWGLRMATPADGVRPPAVSTLAALNVDTTAVSRALGAQPVVERVVAAPDAASRFVLLGVVADDTGRGAALIAVDGKPARPYRVGAILAEGYVLQSLDARAVNIGGTRSGAAVFSLKLPAQPLAVNGPVRPPPVMPRD</sequence>
<dbReference type="Proteomes" id="UP000249135">
    <property type="component" value="Unassembled WGS sequence"/>
</dbReference>
<evidence type="ECO:0000256" key="4">
    <source>
        <dbReference type="ARBA" id="ARBA00022519"/>
    </source>
</evidence>
<name>A0A2W5QC42_VARPD</name>
<evidence type="ECO:0000256" key="7">
    <source>
        <dbReference type="ARBA" id="ARBA00022989"/>
    </source>
</evidence>
<dbReference type="GO" id="GO:0015031">
    <property type="term" value="P:protein transport"/>
    <property type="evidence" value="ECO:0007669"/>
    <property type="project" value="UniProtKB-KW"/>
</dbReference>
<keyword evidence="3" id="KW-1003">Cell membrane</keyword>
<evidence type="ECO:0000313" key="11">
    <source>
        <dbReference type="EMBL" id="PZQ74778.1"/>
    </source>
</evidence>
<feature type="transmembrane region" description="Helical" evidence="9">
    <location>
        <begin position="12"/>
        <end position="32"/>
    </location>
</feature>
<keyword evidence="5 9" id="KW-0812">Transmembrane</keyword>
<keyword evidence="6" id="KW-0653">Protein transport</keyword>
<organism evidence="11 12">
    <name type="scientific">Variovorax paradoxus</name>
    <dbReference type="NCBI Taxonomy" id="34073"/>
    <lineage>
        <taxon>Bacteria</taxon>
        <taxon>Pseudomonadati</taxon>
        <taxon>Pseudomonadota</taxon>
        <taxon>Betaproteobacteria</taxon>
        <taxon>Burkholderiales</taxon>
        <taxon>Comamonadaceae</taxon>
        <taxon>Variovorax</taxon>
    </lineage>
</organism>
<keyword evidence="2" id="KW-0813">Transport</keyword>
<dbReference type="GO" id="GO:0005886">
    <property type="term" value="C:plasma membrane"/>
    <property type="evidence" value="ECO:0007669"/>
    <property type="project" value="UniProtKB-SubCell"/>
</dbReference>
<dbReference type="Pfam" id="PF11356">
    <property type="entry name" value="T2SSC"/>
    <property type="match status" value="1"/>
</dbReference>
<gene>
    <name evidence="11" type="ORF">DI563_11360</name>
</gene>
<keyword evidence="7 9" id="KW-1133">Transmembrane helix</keyword>
<evidence type="ECO:0000256" key="2">
    <source>
        <dbReference type="ARBA" id="ARBA00022448"/>
    </source>
</evidence>
<evidence type="ECO:0000256" key="5">
    <source>
        <dbReference type="ARBA" id="ARBA00022692"/>
    </source>
</evidence>
<evidence type="ECO:0000256" key="6">
    <source>
        <dbReference type="ARBA" id="ARBA00022927"/>
    </source>
</evidence>
<feature type="domain" description="Type II secretion system protein GspC N-terminal" evidence="10">
    <location>
        <begin position="65"/>
        <end position="129"/>
    </location>
</feature>
<dbReference type="EMBL" id="QFPP01000114">
    <property type="protein sequence ID" value="PZQ74778.1"/>
    <property type="molecule type" value="Genomic_DNA"/>
</dbReference>
<keyword evidence="4" id="KW-0997">Cell inner membrane</keyword>
<dbReference type="AlphaFoldDB" id="A0A2W5QC42"/>
<evidence type="ECO:0000256" key="8">
    <source>
        <dbReference type="ARBA" id="ARBA00023136"/>
    </source>
</evidence>
<evidence type="ECO:0000256" key="3">
    <source>
        <dbReference type="ARBA" id="ARBA00022475"/>
    </source>
</evidence>
<accession>A0A2W5QC42</accession>
<reference evidence="11 12" key="1">
    <citation type="submission" date="2017-08" db="EMBL/GenBank/DDBJ databases">
        <title>Infants hospitalized years apart are colonized by the same room-sourced microbial strains.</title>
        <authorList>
            <person name="Brooks B."/>
            <person name="Olm M.R."/>
            <person name="Firek B.A."/>
            <person name="Baker R."/>
            <person name="Thomas B.C."/>
            <person name="Morowitz M.J."/>
            <person name="Banfield J.F."/>
        </authorList>
    </citation>
    <scope>NUCLEOTIDE SEQUENCE [LARGE SCALE GENOMIC DNA]</scope>
    <source>
        <strain evidence="11">S2_005_003_R2_41</strain>
    </source>
</reference>
<evidence type="ECO:0000256" key="9">
    <source>
        <dbReference type="SAM" id="Phobius"/>
    </source>
</evidence>
<evidence type="ECO:0000256" key="1">
    <source>
        <dbReference type="ARBA" id="ARBA00004533"/>
    </source>
</evidence>